<evidence type="ECO:0000256" key="1">
    <source>
        <dbReference type="SAM" id="MobiDB-lite"/>
    </source>
</evidence>
<comment type="caution">
    <text evidence="2">The sequence shown here is derived from an EMBL/GenBank/DDBJ whole genome shotgun (WGS) entry which is preliminary data.</text>
</comment>
<sequence>MLDFKKVSYQKIVEYPWKVKNVDPSGRRDNPNTFLQMEEQHTYIEKADHISDLWGFFISLILIRQTRHRGETHTHPHPNSNFIDRSVLGQIARTRRFHLWKTPTPNGLSRCSHFLADPSCKRYAVRYPKALRGLKADLDLNNQPGIRILAHPLKADGDSRMGKSGTRHLSIKQHQEQSHTMPSGERSAA</sequence>
<proteinExistence type="predicted"/>
<protein>
    <submittedName>
        <fullName evidence="2">Uncharacterized protein</fullName>
    </submittedName>
</protein>
<reference evidence="2" key="1">
    <citation type="submission" date="2023-02" db="EMBL/GenBank/DDBJ databases">
        <title>Genome of toxic invasive species Heracleum sosnowskyi carries increased number of genes despite the absence of recent whole-genome duplications.</title>
        <authorList>
            <person name="Schelkunov M."/>
            <person name="Shtratnikova V."/>
            <person name="Makarenko M."/>
            <person name="Klepikova A."/>
            <person name="Omelchenko D."/>
            <person name="Novikova G."/>
            <person name="Obukhova E."/>
            <person name="Bogdanov V."/>
            <person name="Penin A."/>
            <person name="Logacheva M."/>
        </authorList>
    </citation>
    <scope>NUCLEOTIDE SEQUENCE</scope>
    <source>
        <strain evidence="2">Hsosn_3</strain>
        <tissue evidence="2">Leaf</tissue>
    </source>
</reference>
<dbReference type="Proteomes" id="UP001237642">
    <property type="component" value="Unassembled WGS sequence"/>
</dbReference>
<dbReference type="EMBL" id="JAUIZM010000003">
    <property type="protein sequence ID" value="KAK1392959.1"/>
    <property type="molecule type" value="Genomic_DNA"/>
</dbReference>
<evidence type="ECO:0000313" key="3">
    <source>
        <dbReference type="Proteomes" id="UP001237642"/>
    </source>
</evidence>
<feature type="region of interest" description="Disordered" evidence="1">
    <location>
        <begin position="152"/>
        <end position="189"/>
    </location>
</feature>
<name>A0AAD8N1C1_9APIA</name>
<keyword evidence="3" id="KW-1185">Reference proteome</keyword>
<dbReference type="AlphaFoldDB" id="A0AAD8N1C1"/>
<evidence type="ECO:0000313" key="2">
    <source>
        <dbReference type="EMBL" id="KAK1392959.1"/>
    </source>
</evidence>
<organism evidence="2 3">
    <name type="scientific">Heracleum sosnowskyi</name>
    <dbReference type="NCBI Taxonomy" id="360622"/>
    <lineage>
        <taxon>Eukaryota</taxon>
        <taxon>Viridiplantae</taxon>
        <taxon>Streptophyta</taxon>
        <taxon>Embryophyta</taxon>
        <taxon>Tracheophyta</taxon>
        <taxon>Spermatophyta</taxon>
        <taxon>Magnoliopsida</taxon>
        <taxon>eudicotyledons</taxon>
        <taxon>Gunneridae</taxon>
        <taxon>Pentapetalae</taxon>
        <taxon>asterids</taxon>
        <taxon>campanulids</taxon>
        <taxon>Apiales</taxon>
        <taxon>Apiaceae</taxon>
        <taxon>Apioideae</taxon>
        <taxon>apioid superclade</taxon>
        <taxon>Tordylieae</taxon>
        <taxon>Tordyliinae</taxon>
        <taxon>Heracleum</taxon>
    </lineage>
</organism>
<reference evidence="2" key="2">
    <citation type="submission" date="2023-05" db="EMBL/GenBank/DDBJ databases">
        <authorList>
            <person name="Schelkunov M.I."/>
        </authorList>
    </citation>
    <scope>NUCLEOTIDE SEQUENCE</scope>
    <source>
        <strain evidence="2">Hsosn_3</strain>
        <tissue evidence="2">Leaf</tissue>
    </source>
</reference>
<accession>A0AAD8N1C1</accession>
<gene>
    <name evidence="2" type="ORF">POM88_012015</name>
</gene>